<organism evidence="4 5">
    <name type="scientific">Companilactobacillus versmoldensis DSM 14857 = KCTC 3814</name>
    <dbReference type="NCBI Taxonomy" id="1423815"/>
    <lineage>
        <taxon>Bacteria</taxon>
        <taxon>Bacillati</taxon>
        <taxon>Bacillota</taxon>
        <taxon>Bacilli</taxon>
        <taxon>Lactobacillales</taxon>
        <taxon>Lactobacillaceae</taxon>
        <taxon>Companilactobacillus</taxon>
    </lineage>
</organism>
<dbReference type="Pfam" id="PF00005">
    <property type="entry name" value="ABC_tran"/>
    <property type="match status" value="1"/>
</dbReference>
<feature type="domain" description="ABC transporter" evidence="3">
    <location>
        <begin position="3"/>
        <end position="212"/>
    </location>
</feature>
<sequence>MKLSVNEISKKKVLHEISFSIVDGDRIALIGPNGSGKTTILNIIMDLMSPSSGYVTKENIKMSAVFQNNILDNDLTVYQNIFCRIKDPVAISYMMEKMKLLRIDSHLQYSKLSGGQKRIVNFLRAIAANPNCLILDELTAGIDLETRQIIWRNINDYLDNHSENCILYTTHLLDELNNANKIIFISSGTIRYIGNVENFMKSTPKVKLTFNNNVKYFNTSNDAIKFTIDHKVSDEYFEIKKVNYSDLLENWERKI</sequence>
<dbReference type="PROSITE" id="PS50893">
    <property type="entry name" value="ABC_TRANSPORTER_2"/>
    <property type="match status" value="1"/>
</dbReference>
<dbReference type="PANTHER" id="PTHR43582:SF2">
    <property type="entry name" value="LINEARMYCIN RESISTANCE ATP-BINDING PROTEIN LNRL"/>
    <property type="match status" value="1"/>
</dbReference>
<dbReference type="SMART" id="SM00382">
    <property type="entry name" value="AAA"/>
    <property type="match status" value="1"/>
</dbReference>
<evidence type="ECO:0000259" key="3">
    <source>
        <dbReference type="PROSITE" id="PS50893"/>
    </source>
</evidence>
<evidence type="ECO:0000256" key="1">
    <source>
        <dbReference type="ARBA" id="ARBA00022741"/>
    </source>
</evidence>
<evidence type="ECO:0000313" key="4">
    <source>
        <dbReference type="EMBL" id="KRL66663.1"/>
    </source>
</evidence>
<accession>A0A0R1SBZ8</accession>
<dbReference type="GO" id="GO:0005524">
    <property type="term" value="F:ATP binding"/>
    <property type="evidence" value="ECO:0007669"/>
    <property type="project" value="UniProtKB-KW"/>
</dbReference>
<dbReference type="InterPro" id="IPR003439">
    <property type="entry name" value="ABC_transporter-like_ATP-bd"/>
</dbReference>
<dbReference type="SUPFAM" id="SSF52540">
    <property type="entry name" value="P-loop containing nucleoside triphosphate hydrolases"/>
    <property type="match status" value="1"/>
</dbReference>
<keyword evidence="1" id="KW-0547">Nucleotide-binding</keyword>
<keyword evidence="2 4" id="KW-0067">ATP-binding</keyword>
<dbReference type="Proteomes" id="UP000051647">
    <property type="component" value="Unassembled WGS sequence"/>
</dbReference>
<dbReference type="EMBL" id="AZFA01000012">
    <property type="protein sequence ID" value="KRL66663.1"/>
    <property type="molecule type" value="Genomic_DNA"/>
</dbReference>
<evidence type="ECO:0000313" key="5">
    <source>
        <dbReference type="Proteomes" id="UP000051647"/>
    </source>
</evidence>
<dbReference type="PATRIC" id="fig|1423815.3.peg.405"/>
<evidence type="ECO:0000256" key="2">
    <source>
        <dbReference type="ARBA" id="ARBA00022840"/>
    </source>
</evidence>
<dbReference type="GO" id="GO:0016887">
    <property type="term" value="F:ATP hydrolysis activity"/>
    <property type="evidence" value="ECO:0007669"/>
    <property type="project" value="InterPro"/>
</dbReference>
<dbReference type="PANTHER" id="PTHR43582">
    <property type="entry name" value="LINEARMYCIN RESISTANCE ATP-BINDING PROTEIN LNRL"/>
    <property type="match status" value="1"/>
</dbReference>
<keyword evidence="5" id="KW-1185">Reference proteome</keyword>
<reference evidence="4 5" key="1">
    <citation type="journal article" date="2015" name="Genome Announc.">
        <title>Expanding the biotechnology potential of lactobacilli through comparative genomics of 213 strains and associated genera.</title>
        <authorList>
            <person name="Sun Z."/>
            <person name="Harris H.M."/>
            <person name="McCann A."/>
            <person name="Guo C."/>
            <person name="Argimon S."/>
            <person name="Zhang W."/>
            <person name="Yang X."/>
            <person name="Jeffery I.B."/>
            <person name="Cooney J.C."/>
            <person name="Kagawa T.F."/>
            <person name="Liu W."/>
            <person name="Song Y."/>
            <person name="Salvetti E."/>
            <person name="Wrobel A."/>
            <person name="Rasinkangas P."/>
            <person name="Parkhill J."/>
            <person name="Rea M.C."/>
            <person name="O'Sullivan O."/>
            <person name="Ritari J."/>
            <person name="Douillard F.P."/>
            <person name="Paul Ross R."/>
            <person name="Yang R."/>
            <person name="Briner A.E."/>
            <person name="Felis G.E."/>
            <person name="de Vos W.M."/>
            <person name="Barrangou R."/>
            <person name="Klaenhammer T.R."/>
            <person name="Caufield P.W."/>
            <person name="Cui Y."/>
            <person name="Zhang H."/>
            <person name="O'Toole P.W."/>
        </authorList>
    </citation>
    <scope>NUCLEOTIDE SEQUENCE [LARGE SCALE GENOMIC DNA]</scope>
    <source>
        <strain evidence="4 5">DSM 14857</strain>
    </source>
</reference>
<dbReference type="InterPro" id="IPR027417">
    <property type="entry name" value="P-loop_NTPase"/>
</dbReference>
<protein>
    <submittedName>
        <fullName evidence="4">ABC transporter ATP-binding protein</fullName>
    </submittedName>
</protein>
<comment type="caution">
    <text evidence="4">The sequence shown here is derived from an EMBL/GenBank/DDBJ whole genome shotgun (WGS) entry which is preliminary data.</text>
</comment>
<dbReference type="STRING" id="1423815.FC27_GL000398"/>
<dbReference type="Gene3D" id="3.40.50.300">
    <property type="entry name" value="P-loop containing nucleotide triphosphate hydrolases"/>
    <property type="match status" value="1"/>
</dbReference>
<dbReference type="AlphaFoldDB" id="A0A0R1SBZ8"/>
<name>A0A0R1SBZ8_9LACO</name>
<dbReference type="OrthoDB" id="9804819at2"/>
<dbReference type="RefSeq" id="WP_010624376.1">
    <property type="nucleotide sequence ID" value="NZ_AZFA01000012.1"/>
</dbReference>
<proteinExistence type="predicted"/>
<gene>
    <name evidence="4" type="ORF">FC27_GL000398</name>
</gene>
<dbReference type="InterPro" id="IPR003593">
    <property type="entry name" value="AAA+_ATPase"/>
</dbReference>